<gene>
    <name evidence="1" type="ORF">STRNI_004517</name>
    <name evidence="2" type="ORF">STRNI_008250</name>
</gene>
<organism evidence="1 3">
    <name type="scientific">Streptomyces nigrescens</name>
    <dbReference type="NCBI Taxonomy" id="1920"/>
    <lineage>
        <taxon>Bacteria</taxon>
        <taxon>Bacillati</taxon>
        <taxon>Actinomycetota</taxon>
        <taxon>Actinomycetes</taxon>
        <taxon>Kitasatosporales</taxon>
        <taxon>Streptomycetaceae</taxon>
        <taxon>Streptomyces</taxon>
    </lineage>
</organism>
<sequence length="55" mass="5698">MAPPVATAPAAVATKPVPVNITTRPAVDDEIEFVDDLDSLAGNEAMRGCGNDNPY</sequence>
<evidence type="ECO:0000313" key="3">
    <source>
        <dbReference type="Proteomes" id="UP001210169"/>
    </source>
</evidence>
<keyword evidence="2" id="KW-0614">Plasmid</keyword>
<keyword evidence="3" id="KW-1185">Reference proteome</keyword>
<dbReference type="GeneID" id="301337382"/>
<proteinExistence type="predicted"/>
<dbReference type="EMBL" id="CP114204">
    <property type="protein sequence ID" value="WAU09964.1"/>
    <property type="molecule type" value="Genomic_DNA"/>
</dbReference>
<accession>A0ABY7J689</accession>
<reference evidence="1 3" key="1">
    <citation type="submission" date="2022-12" db="EMBL/GenBank/DDBJ databases">
        <authorList>
            <person name="Ruckert C."/>
            <person name="Busche T."/>
            <person name="Kalinowski J."/>
            <person name="Wittmann C."/>
        </authorList>
    </citation>
    <scope>NUCLEOTIDE SEQUENCE [LARGE SCALE GENOMIC DNA]</scope>
    <source>
        <strain evidence="1 3">DSM 40276</strain>
        <plasmid evidence="2 3">phiDSM40276</plasmid>
    </source>
</reference>
<dbReference type="Proteomes" id="UP001210169">
    <property type="component" value="Chromosome"/>
</dbReference>
<name>A0ABY7J689_STRNI</name>
<dbReference type="Proteomes" id="UP001210169">
    <property type="component" value="Plasmid phiDSM40276"/>
</dbReference>
<geneLocation type="plasmid" evidence="2 3">
    <name>phiDSM40276</name>
</geneLocation>
<evidence type="ECO:0000313" key="1">
    <source>
        <dbReference type="EMBL" id="WAU06063.1"/>
    </source>
</evidence>
<protein>
    <submittedName>
        <fullName evidence="1">Uncharacterized protein</fullName>
    </submittedName>
</protein>
<evidence type="ECO:0000313" key="2">
    <source>
        <dbReference type="EMBL" id="WAU09964.1"/>
    </source>
</evidence>
<dbReference type="EMBL" id="CP114203">
    <property type="protein sequence ID" value="WAU06063.1"/>
    <property type="molecule type" value="Genomic_DNA"/>
</dbReference>
<dbReference type="RefSeq" id="WP_277411911.1">
    <property type="nucleotide sequence ID" value="NZ_CP114203.1"/>
</dbReference>